<dbReference type="HOGENOM" id="CLU_1517235_0_0_9"/>
<organism evidence="3 4">
    <name type="scientific">Thermacetogenium phaeum (strain ATCC BAA-254 / DSM 26808 / PB)</name>
    <dbReference type="NCBI Taxonomy" id="1089553"/>
    <lineage>
        <taxon>Bacteria</taxon>
        <taxon>Bacillati</taxon>
        <taxon>Bacillota</taxon>
        <taxon>Clostridia</taxon>
        <taxon>Thermoanaerobacterales</taxon>
        <taxon>Thermoanaerobacteraceae</taxon>
        <taxon>Thermacetogenium</taxon>
    </lineage>
</organism>
<evidence type="ECO:0000259" key="2">
    <source>
        <dbReference type="Pfam" id="PF03448"/>
    </source>
</evidence>
<keyword evidence="1" id="KW-0175">Coiled coil</keyword>
<evidence type="ECO:0000313" key="3">
    <source>
        <dbReference type="EMBL" id="AFV11309.1"/>
    </source>
</evidence>
<feature type="coiled-coil region" evidence="1">
    <location>
        <begin position="50"/>
        <end position="98"/>
    </location>
</feature>
<dbReference type="InterPro" id="IPR038076">
    <property type="entry name" value="MgtE_N_sf"/>
</dbReference>
<dbReference type="eggNOG" id="COG3334">
    <property type="taxonomic scope" value="Bacteria"/>
</dbReference>
<dbReference type="InterPro" id="IPR006668">
    <property type="entry name" value="Mg_transptr_MgtE_intracell_dom"/>
</dbReference>
<reference evidence="3 4" key="1">
    <citation type="journal article" date="2012" name="BMC Genomics">
        <title>Genome-guided analysis of physiological and morphological traits of the fermentative acetate oxidizer Thermacetogenium phaeum.</title>
        <authorList>
            <person name="Oehler D."/>
            <person name="Poehlein A."/>
            <person name="Leimbach A."/>
            <person name="Muller N."/>
            <person name="Daniel R."/>
            <person name="Gottschalk G."/>
            <person name="Schink B."/>
        </authorList>
    </citation>
    <scope>NUCLEOTIDE SEQUENCE [LARGE SCALE GENOMIC DNA]</scope>
    <source>
        <strain evidence="4">ATCC BAA-254 / DSM 26808 / PB</strain>
    </source>
</reference>
<dbReference type="STRING" id="1089553.Tph_c10870"/>
<gene>
    <name evidence="3" type="ordered locus">Tph_c10870</name>
</gene>
<dbReference type="KEGG" id="tpz:Tph_c10870"/>
<protein>
    <submittedName>
        <fullName evidence="3">Magnesium transporter MgtE family</fullName>
    </submittedName>
</protein>
<dbReference type="OrthoDB" id="1766808at2"/>
<dbReference type="Pfam" id="PF03448">
    <property type="entry name" value="MgtE_N"/>
    <property type="match status" value="1"/>
</dbReference>
<keyword evidence="4" id="KW-1185">Reference proteome</keyword>
<sequence length="177" mass="19346">MERFFPASGKVIAICLLVILLGGIAAASTTGWIDLKGLIAKVLPEQQEKGEQGEEKAKSLAEENERLKERLKQLEQQLQKERELRMSLEERINSAETGSEQEAKTTGYRALGEYYSGMKPTAAAAILERLDLAVVAEILQGMDEEEAGKILAAMEPERAAQLTEVMAEGAALEGEIQ</sequence>
<evidence type="ECO:0000313" key="4">
    <source>
        <dbReference type="Proteomes" id="UP000000467"/>
    </source>
</evidence>
<dbReference type="Gene3D" id="1.25.60.10">
    <property type="entry name" value="MgtE N-terminal domain-like"/>
    <property type="match status" value="1"/>
</dbReference>
<accession>K4LTF0</accession>
<proteinExistence type="predicted"/>
<dbReference type="Proteomes" id="UP000000467">
    <property type="component" value="Chromosome"/>
</dbReference>
<dbReference type="RefSeq" id="WP_015050190.1">
    <property type="nucleotide sequence ID" value="NC_018870.1"/>
</dbReference>
<name>K4LTF0_THEPS</name>
<dbReference type="EMBL" id="CP003732">
    <property type="protein sequence ID" value="AFV11309.1"/>
    <property type="molecule type" value="Genomic_DNA"/>
</dbReference>
<feature type="domain" description="Magnesium transporter MgtE intracellular" evidence="2">
    <location>
        <begin position="117"/>
        <end position="166"/>
    </location>
</feature>
<dbReference type="SUPFAM" id="SSF158791">
    <property type="entry name" value="MgtE N-terminal domain-like"/>
    <property type="match status" value="1"/>
</dbReference>
<evidence type="ECO:0000256" key="1">
    <source>
        <dbReference type="SAM" id="Coils"/>
    </source>
</evidence>
<dbReference type="AlphaFoldDB" id="K4LTF0"/>